<dbReference type="PANTHER" id="PTHR33337:SF40">
    <property type="entry name" value="CENP-V_GFA DOMAIN-CONTAINING PROTEIN-RELATED"/>
    <property type="match status" value="1"/>
</dbReference>
<dbReference type="EMBL" id="ML220112">
    <property type="protein sequence ID" value="TGZ85690.1"/>
    <property type="molecule type" value="Genomic_DNA"/>
</dbReference>
<evidence type="ECO:0000256" key="1">
    <source>
        <dbReference type="ARBA" id="ARBA00005495"/>
    </source>
</evidence>
<reference evidence="6 7" key="1">
    <citation type="submission" date="2019-04" db="EMBL/GenBank/DDBJ databases">
        <title>Comparative genomics and transcriptomics to analyze fruiting body development in filamentous ascomycetes.</title>
        <authorList>
            <consortium name="DOE Joint Genome Institute"/>
            <person name="Lutkenhaus R."/>
            <person name="Traeger S."/>
            <person name="Breuer J."/>
            <person name="Kuo A."/>
            <person name="Lipzen A."/>
            <person name="Pangilinan J."/>
            <person name="Dilworth D."/>
            <person name="Sandor L."/>
            <person name="Poggeler S."/>
            <person name="Barry K."/>
            <person name="Grigoriev I.V."/>
            <person name="Nowrousian M."/>
        </authorList>
    </citation>
    <scope>NUCLEOTIDE SEQUENCE [LARGE SCALE GENOMIC DNA]</scope>
    <source>
        <strain evidence="6 7">CBS 389.68</strain>
    </source>
</reference>
<comment type="similarity">
    <text evidence="1">Belongs to the Gfa family.</text>
</comment>
<sequence length="195" mass="21404">MPQLPTPYPHRLSGQTLTGSCHCTQLHYTITIPSHPPADFPTIDFDHCTSCRLTSGGLVMCWLIIRLEWLTFTSHPGVGVLDMVSSGGNSNEETKAPMRGYKSSPDVTRGFCGNCGASLTFYRDGREWVDVSVAGLGKEVVQWLGGPDVQSWVGDSVGWVHGMAREGFGTDGERGWRVREFERGGEDSEIVCKDH</sequence>
<dbReference type="STRING" id="341454.A0A4S2N8L7"/>
<dbReference type="OrthoDB" id="5422068at2759"/>
<name>A0A4S2N8L7_9PEZI</name>
<dbReference type="Proteomes" id="UP000298138">
    <property type="component" value="Unassembled WGS sequence"/>
</dbReference>
<dbReference type="InParanoid" id="A0A4S2N8L7"/>
<dbReference type="InterPro" id="IPR011057">
    <property type="entry name" value="Mss4-like_sf"/>
</dbReference>
<keyword evidence="7" id="KW-1185">Reference proteome</keyword>
<feature type="domain" description="CENP-V/GFA" evidence="5">
    <location>
        <begin position="16"/>
        <end position="133"/>
    </location>
</feature>
<protein>
    <recommendedName>
        <fullName evidence="5">CENP-V/GFA domain-containing protein</fullName>
    </recommendedName>
</protein>
<evidence type="ECO:0000313" key="7">
    <source>
        <dbReference type="Proteomes" id="UP000298138"/>
    </source>
</evidence>
<keyword evidence="2" id="KW-0479">Metal-binding</keyword>
<organism evidence="6 7">
    <name type="scientific">Ascodesmis nigricans</name>
    <dbReference type="NCBI Taxonomy" id="341454"/>
    <lineage>
        <taxon>Eukaryota</taxon>
        <taxon>Fungi</taxon>
        <taxon>Dikarya</taxon>
        <taxon>Ascomycota</taxon>
        <taxon>Pezizomycotina</taxon>
        <taxon>Pezizomycetes</taxon>
        <taxon>Pezizales</taxon>
        <taxon>Ascodesmidaceae</taxon>
        <taxon>Ascodesmis</taxon>
    </lineage>
</organism>
<evidence type="ECO:0000313" key="6">
    <source>
        <dbReference type="EMBL" id="TGZ85690.1"/>
    </source>
</evidence>
<keyword evidence="4" id="KW-0456">Lyase</keyword>
<dbReference type="SUPFAM" id="SSF51316">
    <property type="entry name" value="Mss4-like"/>
    <property type="match status" value="1"/>
</dbReference>
<proteinExistence type="inferred from homology"/>
<dbReference type="PANTHER" id="PTHR33337">
    <property type="entry name" value="GFA DOMAIN-CONTAINING PROTEIN"/>
    <property type="match status" value="1"/>
</dbReference>
<dbReference type="Pfam" id="PF04828">
    <property type="entry name" value="GFA"/>
    <property type="match status" value="1"/>
</dbReference>
<dbReference type="InterPro" id="IPR006913">
    <property type="entry name" value="CENP-V/GFA"/>
</dbReference>
<dbReference type="AlphaFoldDB" id="A0A4S2N8L7"/>
<evidence type="ECO:0000256" key="3">
    <source>
        <dbReference type="ARBA" id="ARBA00022833"/>
    </source>
</evidence>
<dbReference type="Gene3D" id="3.90.1590.10">
    <property type="entry name" value="glutathione-dependent formaldehyde- activating enzyme (gfa)"/>
    <property type="match status" value="1"/>
</dbReference>
<dbReference type="GO" id="GO:0046872">
    <property type="term" value="F:metal ion binding"/>
    <property type="evidence" value="ECO:0007669"/>
    <property type="project" value="UniProtKB-KW"/>
</dbReference>
<gene>
    <name evidence="6" type="ORF">EX30DRAFT_30466</name>
</gene>
<evidence type="ECO:0000259" key="5">
    <source>
        <dbReference type="Pfam" id="PF04828"/>
    </source>
</evidence>
<evidence type="ECO:0000256" key="4">
    <source>
        <dbReference type="ARBA" id="ARBA00023239"/>
    </source>
</evidence>
<keyword evidence="3" id="KW-0862">Zinc</keyword>
<evidence type="ECO:0000256" key="2">
    <source>
        <dbReference type="ARBA" id="ARBA00022723"/>
    </source>
</evidence>
<accession>A0A4S2N8L7</accession>
<dbReference type="GO" id="GO:0016846">
    <property type="term" value="F:carbon-sulfur lyase activity"/>
    <property type="evidence" value="ECO:0007669"/>
    <property type="project" value="InterPro"/>
</dbReference>